<accession>A0A7J4Y260</accession>
<evidence type="ECO:0000259" key="1">
    <source>
        <dbReference type="Pfam" id="PF01370"/>
    </source>
</evidence>
<dbReference type="InterPro" id="IPR036291">
    <property type="entry name" value="NAD(P)-bd_dom_sf"/>
</dbReference>
<protein>
    <submittedName>
        <fullName evidence="2">NAD-dependent epimerase/dehydratase family protein</fullName>
    </submittedName>
</protein>
<dbReference type="Gene3D" id="3.40.50.720">
    <property type="entry name" value="NAD(P)-binding Rossmann-like Domain"/>
    <property type="match status" value="1"/>
</dbReference>
<dbReference type="AlphaFoldDB" id="A0A7J4Y260"/>
<dbReference type="EMBL" id="VWFP01000003">
    <property type="protein sequence ID" value="KAA4629402.1"/>
    <property type="molecule type" value="Genomic_DNA"/>
</dbReference>
<name>A0A7J4Y260_BACOV</name>
<dbReference type="Pfam" id="PF01370">
    <property type="entry name" value="Epimerase"/>
    <property type="match status" value="1"/>
</dbReference>
<dbReference type="PANTHER" id="PTHR43245">
    <property type="entry name" value="BIFUNCTIONAL POLYMYXIN RESISTANCE PROTEIN ARNA"/>
    <property type="match status" value="1"/>
</dbReference>
<organism evidence="2 3">
    <name type="scientific">Bacteroides ovatus</name>
    <dbReference type="NCBI Taxonomy" id="28116"/>
    <lineage>
        <taxon>Bacteria</taxon>
        <taxon>Pseudomonadati</taxon>
        <taxon>Bacteroidota</taxon>
        <taxon>Bacteroidia</taxon>
        <taxon>Bacteroidales</taxon>
        <taxon>Bacteroidaceae</taxon>
        <taxon>Bacteroides</taxon>
    </lineage>
</organism>
<proteinExistence type="predicted"/>
<sequence>MRIAIIGGSGFVGSRLISLLQTIPDSKLLNIDKQPSKLCPDITEIADVLDVRKLTELLVGIEVVVLLAAEHRDDVTPTSLYYKVNVEGMHNTLHAMKSNGISRLIFTSSVAVYGLNKSNPTELHPTDPFNDYGHSKWQAECALQRWYTTHQDWNINILRPTVIFGEDNRGNVYNLLRQITSGRFLMVGTGENRKSMAYVGNVVSFITFLIENSRQGYNVFNYIDKPDFTMNDLIYHVGNALNKHIPTVRFPYWLGVLGGYGFDLFARITRKKLSVSSVRVKKFCAVTQFDSVRLQESGFKPTFTLEEGLTRTLQYEFGFENKKSY</sequence>
<dbReference type="Proteomes" id="UP000424805">
    <property type="component" value="Unassembled WGS sequence"/>
</dbReference>
<dbReference type="SUPFAM" id="SSF51735">
    <property type="entry name" value="NAD(P)-binding Rossmann-fold domains"/>
    <property type="match status" value="1"/>
</dbReference>
<dbReference type="InterPro" id="IPR001509">
    <property type="entry name" value="Epimerase_deHydtase"/>
</dbReference>
<evidence type="ECO:0000313" key="3">
    <source>
        <dbReference type="Proteomes" id="UP000424805"/>
    </source>
</evidence>
<feature type="domain" description="NAD-dependent epimerase/dehydratase" evidence="1">
    <location>
        <begin position="3"/>
        <end position="219"/>
    </location>
</feature>
<reference evidence="2 3" key="1">
    <citation type="journal article" date="2019" name="Nat. Med.">
        <title>A library of human gut bacterial isolates paired with longitudinal multiomics data enables mechanistic microbiome research.</title>
        <authorList>
            <person name="Poyet M."/>
            <person name="Groussin M."/>
            <person name="Gibbons S.M."/>
            <person name="Avila-Pacheco J."/>
            <person name="Jiang X."/>
            <person name="Kearney S.M."/>
            <person name="Perrotta A.R."/>
            <person name="Berdy B."/>
            <person name="Zhao S."/>
            <person name="Lieberman T.D."/>
            <person name="Swanson P.K."/>
            <person name="Smith M."/>
            <person name="Roesemann S."/>
            <person name="Alexander J.E."/>
            <person name="Rich S.A."/>
            <person name="Livny J."/>
            <person name="Vlamakis H."/>
            <person name="Clish C."/>
            <person name="Bullock K."/>
            <person name="Deik A."/>
            <person name="Scott J."/>
            <person name="Pierce K.A."/>
            <person name="Xavier R.J."/>
            <person name="Alm E.J."/>
        </authorList>
    </citation>
    <scope>NUCLEOTIDE SEQUENCE [LARGE SCALE GENOMIC DNA]</scope>
    <source>
        <strain evidence="2 3">BIOML-A15</strain>
    </source>
</reference>
<comment type="caution">
    <text evidence="2">The sequence shown here is derived from an EMBL/GenBank/DDBJ whole genome shotgun (WGS) entry which is preliminary data.</text>
</comment>
<gene>
    <name evidence="2" type="ORF">F3B90_04505</name>
</gene>
<evidence type="ECO:0000313" key="2">
    <source>
        <dbReference type="EMBL" id="KAA4629402.1"/>
    </source>
</evidence>
<dbReference type="InterPro" id="IPR050177">
    <property type="entry name" value="Lipid_A_modif_metabolic_enz"/>
</dbReference>